<organism evidence="14 15">
    <name type="scientific">Nguyenibacter vanlangensis</name>
    <dbReference type="NCBI Taxonomy" id="1216886"/>
    <lineage>
        <taxon>Bacteria</taxon>
        <taxon>Pseudomonadati</taxon>
        <taxon>Pseudomonadota</taxon>
        <taxon>Alphaproteobacteria</taxon>
        <taxon>Acetobacterales</taxon>
        <taxon>Acetobacteraceae</taxon>
        <taxon>Nguyenibacter</taxon>
    </lineage>
</organism>
<dbReference type="Gene3D" id="3.20.70.20">
    <property type="match status" value="1"/>
</dbReference>
<dbReference type="EMBL" id="CP152276">
    <property type="protein sequence ID" value="XAE44182.1"/>
    <property type="molecule type" value="Genomic_DNA"/>
</dbReference>
<dbReference type="SUPFAM" id="SSF51998">
    <property type="entry name" value="PFL-like glycyl radical enzymes"/>
    <property type="match status" value="1"/>
</dbReference>
<dbReference type="Pfam" id="PF00317">
    <property type="entry name" value="Ribonuc_red_lgN"/>
    <property type="match status" value="1"/>
</dbReference>
<evidence type="ECO:0000259" key="13">
    <source>
        <dbReference type="Pfam" id="PF02867"/>
    </source>
</evidence>
<evidence type="ECO:0000256" key="10">
    <source>
        <dbReference type="ARBA" id="ARBA00047754"/>
    </source>
</evidence>
<dbReference type="InterPro" id="IPR013344">
    <property type="entry name" value="RNR_NrdJ/NrdZ"/>
</dbReference>
<evidence type="ECO:0000256" key="1">
    <source>
        <dbReference type="ARBA" id="ARBA00001922"/>
    </source>
</evidence>
<keyword evidence="15" id="KW-1185">Reference proteome</keyword>
<dbReference type="NCBIfam" id="TIGR02504">
    <property type="entry name" value="NrdJ_Z"/>
    <property type="match status" value="1"/>
</dbReference>
<evidence type="ECO:0000256" key="3">
    <source>
        <dbReference type="ARBA" id="ARBA00022628"/>
    </source>
</evidence>
<sequence length="615" mass="66160">MDMDPAEISDYVWRAKYRLVDAGRSEAGIADSWRRVARAIAAAEPSGAPLWEARFFDLLQDRSFLPGGRIQAGAGTARNVTLFNCFVMGEIEDSIPGIFRALEEAAVTMQAGGGIGLDFSTLRPRGLRAWAAGTIASGPVSFMQIWDAMCGTVLSTGARRGAMMATLRCDHPDIAEFVSAKHRPGMLRRFNMSVQVTDAFMAAVRSDAAWPLVFPAAAFGPDDQGGESVARRWPGLSVPVPCRVVRRVGARALWDDILRSTYDFSEPGVLFVDRINASNTLWYCERISATNPCGEMPLPPYGACDLGSLNLACFVRAPFTPQADLDTGRLAEATRGAVRFLDDVIDVSRYPLPQQAENARASRRIGLGVTGLADMLLMLGLRYDSAQARAVAADMMRVVCHAAYRASVALAREKSPFPRFVRDAYMQGPFIRALPGDIRDAIAASGIRNSHLLAIAPTGSISLLAGNVSSGLEPIFAASHHRTILDETAAPRDFLLTDYAVEVWARGAGARGAGGESGRPGLPPAFVSASDLGPEDHIAMQAALQPFVDSAISKTVNVPQDYPFDAFKRVYDLAYDSGLKGCTTFRPNPVTGMVLSDPQCCTAGHEADYTSACHD</sequence>
<keyword evidence="3 11" id="KW-0846">Cobalamin</keyword>
<keyword evidence="4 11" id="KW-0237">DNA synthesis</keyword>
<evidence type="ECO:0000256" key="6">
    <source>
        <dbReference type="ARBA" id="ARBA00023002"/>
    </source>
</evidence>
<dbReference type="CDD" id="cd02888">
    <property type="entry name" value="RNR_II_dimer"/>
    <property type="match status" value="1"/>
</dbReference>
<comment type="catalytic activity">
    <reaction evidence="10 11">
        <text>a 2'-deoxyribonucleoside 5'-diphosphate + [thioredoxin]-disulfide + H2O = a ribonucleoside 5'-diphosphate + [thioredoxin]-dithiol</text>
        <dbReference type="Rhea" id="RHEA:23252"/>
        <dbReference type="Rhea" id="RHEA-COMP:10698"/>
        <dbReference type="Rhea" id="RHEA-COMP:10700"/>
        <dbReference type="ChEBI" id="CHEBI:15377"/>
        <dbReference type="ChEBI" id="CHEBI:29950"/>
        <dbReference type="ChEBI" id="CHEBI:50058"/>
        <dbReference type="ChEBI" id="CHEBI:57930"/>
        <dbReference type="ChEBI" id="CHEBI:73316"/>
        <dbReference type="EC" id="1.17.4.1"/>
    </reaction>
</comment>
<evidence type="ECO:0000256" key="2">
    <source>
        <dbReference type="ARBA" id="ARBA00007405"/>
    </source>
</evidence>
<comment type="function">
    <text evidence="11">Catalyzes the reduction of ribonucleotides to deoxyribonucleotides. May function to provide a pool of deoxyribonucleotide precursors for DNA repair during oxygen limitation and/or for immediate growth after restoration of oxygen.</text>
</comment>
<keyword evidence="7" id="KW-0215">Deoxyribonucleotide synthesis</keyword>
<keyword evidence="9 11" id="KW-0170">Cobalt</keyword>
<dbReference type="PANTHER" id="PTHR43371">
    <property type="entry name" value="VITAMIN B12-DEPENDENT RIBONUCLEOTIDE REDUCTASE"/>
    <property type="match status" value="1"/>
</dbReference>
<evidence type="ECO:0000256" key="11">
    <source>
        <dbReference type="RuleBase" id="RU364064"/>
    </source>
</evidence>
<keyword evidence="5 11" id="KW-0547">Nucleotide-binding</keyword>
<dbReference type="Pfam" id="PF02867">
    <property type="entry name" value="Ribonuc_red_lgC"/>
    <property type="match status" value="1"/>
</dbReference>
<evidence type="ECO:0000256" key="8">
    <source>
        <dbReference type="ARBA" id="ARBA00023157"/>
    </source>
</evidence>
<reference evidence="14 15" key="1">
    <citation type="submission" date="2024-04" db="EMBL/GenBank/DDBJ databases">
        <title>Complete genome sequence of Nguyenibacter vanlangesis HBCM-1154, a strain capable of nitrogen fixation, IAA production, and phosphorus solubilization isolated from sugarcane soil.</title>
        <authorList>
            <person name="MY HANH P."/>
        </authorList>
    </citation>
    <scope>NUCLEOTIDE SEQUENCE [LARGE SCALE GENOMIC DNA]</scope>
    <source>
        <strain evidence="14 15">HBCM 1154</strain>
    </source>
</reference>
<dbReference type="InterPro" id="IPR013509">
    <property type="entry name" value="RNR_lsu_N"/>
</dbReference>
<evidence type="ECO:0000259" key="12">
    <source>
        <dbReference type="Pfam" id="PF00317"/>
    </source>
</evidence>
<dbReference type="Proteomes" id="UP001449795">
    <property type="component" value="Chromosome"/>
</dbReference>
<protein>
    <recommendedName>
        <fullName evidence="11">Vitamin B12-dependent ribonucleotide reductase</fullName>
        <ecNumber evidence="11">1.17.4.1</ecNumber>
    </recommendedName>
</protein>
<accession>A0ABZ3D8Q8</accession>
<dbReference type="PANTHER" id="PTHR43371:SF1">
    <property type="entry name" value="RIBONUCLEOSIDE-DIPHOSPHATE REDUCTASE"/>
    <property type="match status" value="1"/>
</dbReference>
<name>A0ABZ3D8Q8_9PROT</name>
<evidence type="ECO:0000256" key="9">
    <source>
        <dbReference type="ARBA" id="ARBA00023285"/>
    </source>
</evidence>
<dbReference type="PRINTS" id="PR01183">
    <property type="entry name" value="RIBORDTASEM1"/>
</dbReference>
<comment type="cofactor">
    <cofactor evidence="1 11">
        <name>adenosylcob(III)alamin</name>
        <dbReference type="ChEBI" id="CHEBI:18408"/>
    </cofactor>
</comment>
<dbReference type="InterPro" id="IPR000788">
    <property type="entry name" value="RNR_lg_C"/>
</dbReference>
<evidence type="ECO:0000313" key="15">
    <source>
        <dbReference type="Proteomes" id="UP001449795"/>
    </source>
</evidence>
<evidence type="ECO:0000313" key="14">
    <source>
        <dbReference type="EMBL" id="XAE44182.1"/>
    </source>
</evidence>
<feature type="domain" description="Ribonucleotide reductase large subunit C-terminal" evidence="13">
    <location>
        <begin position="84"/>
        <end position="584"/>
    </location>
</feature>
<proteinExistence type="inferred from homology"/>
<dbReference type="EC" id="1.17.4.1" evidence="11"/>
<dbReference type="RefSeq" id="WP_342629485.1">
    <property type="nucleotide sequence ID" value="NZ_CP152276.1"/>
</dbReference>
<dbReference type="InterPro" id="IPR050862">
    <property type="entry name" value="RdRp_reductase_class-2"/>
</dbReference>
<dbReference type="GO" id="GO:0004748">
    <property type="term" value="F:ribonucleoside-diphosphate reductase activity, thioredoxin disulfide as acceptor"/>
    <property type="evidence" value="ECO:0007669"/>
    <property type="project" value="UniProtKB-EC"/>
</dbReference>
<gene>
    <name evidence="14" type="ORF">AAC691_07040</name>
</gene>
<keyword evidence="8" id="KW-1015">Disulfide bond</keyword>
<feature type="domain" description="Ribonucleotide reductase large subunit N-terminal" evidence="12">
    <location>
        <begin position="7"/>
        <end position="78"/>
    </location>
</feature>
<comment type="similarity">
    <text evidence="2 11">Belongs to the ribonucleoside diphosphate reductase class-2 family.</text>
</comment>
<keyword evidence="6 11" id="KW-0560">Oxidoreductase</keyword>
<evidence type="ECO:0000256" key="5">
    <source>
        <dbReference type="ARBA" id="ARBA00022741"/>
    </source>
</evidence>
<evidence type="ECO:0000256" key="4">
    <source>
        <dbReference type="ARBA" id="ARBA00022634"/>
    </source>
</evidence>
<evidence type="ECO:0000256" key="7">
    <source>
        <dbReference type="ARBA" id="ARBA00023116"/>
    </source>
</evidence>